<gene>
    <name evidence="3" type="ORF">HNP76_002357</name>
</gene>
<evidence type="ECO:0000313" key="3">
    <source>
        <dbReference type="EMBL" id="MBB5226969.1"/>
    </source>
</evidence>
<keyword evidence="4" id="KW-1185">Reference proteome</keyword>
<feature type="chain" id="PRO_5031549204" evidence="2">
    <location>
        <begin position="23"/>
        <end position="231"/>
    </location>
</feature>
<evidence type="ECO:0000313" key="4">
    <source>
        <dbReference type="Proteomes" id="UP000518887"/>
    </source>
</evidence>
<dbReference type="AlphaFoldDB" id="A0A7W8LMW1"/>
<comment type="caution">
    <text evidence="3">The sequence shown here is derived from an EMBL/GenBank/DDBJ whole genome shotgun (WGS) entry which is preliminary data.</text>
</comment>
<sequence>MRVLKSYIVFLLLPFLSAHIFAEPSGISGGPGHSGGFGGPAGGFSGGPAGPSGPGIGGRAPSGGPSIAGIASAHAGDFGGHISPSAPSAPNSHTPGHSAPSNLPDYEIMNYRGTRTAANKKDFSLQSIKSNLSDDDMLTLEIRFNQSVNPLSFKDESIILDGENICNEAKLVFNKKGDTLKISVPFENKSFSLLVQNVESFGGKKINPVELKNINAGSTVKNLKKAGGKNE</sequence>
<name>A0A7W8LMW1_9SPIR</name>
<evidence type="ECO:0000256" key="2">
    <source>
        <dbReference type="SAM" id="SignalP"/>
    </source>
</evidence>
<reference evidence="3 4" key="1">
    <citation type="submission" date="2020-08" db="EMBL/GenBank/DDBJ databases">
        <title>Genomic Encyclopedia of Type Strains, Phase IV (KMG-IV): sequencing the most valuable type-strain genomes for metagenomic binning, comparative biology and taxonomic classification.</title>
        <authorList>
            <person name="Goeker M."/>
        </authorList>
    </citation>
    <scope>NUCLEOTIDE SEQUENCE [LARGE SCALE GENOMIC DNA]</scope>
    <source>
        <strain evidence="3 4">DSM 103462</strain>
    </source>
</reference>
<dbReference type="RefSeq" id="WP_184660736.1">
    <property type="nucleotide sequence ID" value="NZ_CP031518.1"/>
</dbReference>
<evidence type="ECO:0000256" key="1">
    <source>
        <dbReference type="SAM" id="MobiDB-lite"/>
    </source>
</evidence>
<dbReference type="EMBL" id="JACHFQ010000007">
    <property type="protein sequence ID" value="MBB5226969.1"/>
    <property type="molecule type" value="Genomic_DNA"/>
</dbReference>
<accession>A0A7W8LMW1</accession>
<organism evidence="3 4">
    <name type="scientific">Treponema ruminis</name>
    <dbReference type="NCBI Taxonomy" id="744515"/>
    <lineage>
        <taxon>Bacteria</taxon>
        <taxon>Pseudomonadati</taxon>
        <taxon>Spirochaetota</taxon>
        <taxon>Spirochaetia</taxon>
        <taxon>Spirochaetales</taxon>
        <taxon>Treponemataceae</taxon>
        <taxon>Treponema</taxon>
    </lineage>
</organism>
<proteinExistence type="predicted"/>
<feature type="region of interest" description="Disordered" evidence="1">
    <location>
        <begin position="32"/>
        <end position="105"/>
    </location>
</feature>
<feature type="signal peptide" evidence="2">
    <location>
        <begin position="1"/>
        <end position="22"/>
    </location>
</feature>
<dbReference type="Proteomes" id="UP000518887">
    <property type="component" value="Unassembled WGS sequence"/>
</dbReference>
<feature type="compositionally biased region" description="Polar residues" evidence="1">
    <location>
        <begin position="85"/>
        <end position="101"/>
    </location>
</feature>
<keyword evidence="2" id="KW-0732">Signal</keyword>
<feature type="compositionally biased region" description="Gly residues" evidence="1">
    <location>
        <begin position="32"/>
        <end position="61"/>
    </location>
</feature>
<protein>
    <submittedName>
        <fullName evidence="3">Uncharacterized protein</fullName>
    </submittedName>
</protein>